<evidence type="ECO:0000256" key="2">
    <source>
        <dbReference type="ARBA" id="ARBA00004874"/>
    </source>
</evidence>
<dbReference type="InterPro" id="IPR006114">
    <property type="entry name" value="6PGDH_C"/>
</dbReference>
<dbReference type="InterPro" id="IPR008927">
    <property type="entry name" value="6-PGluconate_DH-like_C_sf"/>
</dbReference>
<feature type="binding site" evidence="15">
    <location>
        <begin position="11"/>
        <end position="16"/>
    </location>
    <ligand>
        <name>NADP(+)</name>
        <dbReference type="ChEBI" id="CHEBI:58349"/>
    </ligand>
</feature>
<dbReference type="NCBIfam" id="TIGR00873">
    <property type="entry name" value="gnd"/>
    <property type="match status" value="1"/>
</dbReference>
<dbReference type="RefSeq" id="WP_183854783.1">
    <property type="nucleotide sequence ID" value="NZ_JACHOO010000003.1"/>
</dbReference>
<dbReference type="PROSITE" id="PS00461">
    <property type="entry name" value="6PGD"/>
    <property type="match status" value="1"/>
</dbReference>
<dbReference type="SUPFAM" id="SSF51735">
    <property type="entry name" value="NAD(P)-binding Rossmann-fold domains"/>
    <property type="match status" value="1"/>
</dbReference>
<dbReference type="GO" id="GO:0006098">
    <property type="term" value="P:pentose-phosphate shunt"/>
    <property type="evidence" value="ECO:0007669"/>
    <property type="project" value="UniProtKB-UniPathway"/>
</dbReference>
<protein>
    <recommendedName>
        <fullName evidence="6 12">6-phosphogluconate dehydrogenase, decarboxylating</fullName>
        <ecNumber evidence="5 12">1.1.1.44</ecNumber>
    </recommendedName>
</protein>
<dbReference type="GO" id="GO:0019521">
    <property type="term" value="P:D-gluconate metabolic process"/>
    <property type="evidence" value="ECO:0007669"/>
    <property type="project" value="UniProtKB-KW"/>
</dbReference>
<comment type="function">
    <text evidence="1 12">Catalyzes the oxidative decarboxylation of 6-phosphogluconate to ribulose 5-phosphate and CO(2), with concomitant reduction of NADP to NADPH.</text>
</comment>
<accession>A0A7W9FKI9</accession>
<organism evidence="18 19">
    <name type="scientific">Prosthecomicrobium pneumaticum</name>
    <dbReference type="NCBI Taxonomy" id="81895"/>
    <lineage>
        <taxon>Bacteria</taxon>
        <taxon>Pseudomonadati</taxon>
        <taxon>Pseudomonadota</taxon>
        <taxon>Alphaproteobacteria</taxon>
        <taxon>Hyphomicrobiales</taxon>
        <taxon>Kaistiaceae</taxon>
        <taxon>Prosthecomicrobium</taxon>
    </lineage>
</organism>
<evidence type="ECO:0000256" key="14">
    <source>
        <dbReference type="PIRSR" id="PIRSR000109-2"/>
    </source>
</evidence>
<dbReference type="Pfam" id="PF00393">
    <property type="entry name" value="6PGD"/>
    <property type="match status" value="1"/>
</dbReference>
<feature type="binding site" evidence="14">
    <location>
        <position position="448"/>
    </location>
    <ligand>
        <name>substrate</name>
        <note>ligand shared between dimeric partners</note>
    </ligand>
</feature>
<dbReference type="Gene3D" id="3.40.50.720">
    <property type="entry name" value="NAD(P)-binding Rossmann-like Domain"/>
    <property type="match status" value="1"/>
</dbReference>
<keyword evidence="10 12" id="KW-0570">Pentose shunt</keyword>
<evidence type="ECO:0000256" key="5">
    <source>
        <dbReference type="ARBA" id="ARBA00013011"/>
    </source>
</evidence>
<dbReference type="UniPathway" id="UPA00115">
    <property type="reaction ID" value="UER00410"/>
</dbReference>
<evidence type="ECO:0000256" key="1">
    <source>
        <dbReference type="ARBA" id="ARBA00002526"/>
    </source>
</evidence>
<keyword evidence="7 12" id="KW-0521">NADP</keyword>
<evidence type="ECO:0000256" key="10">
    <source>
        <dbReference type="ARBA" id="ARBA00023126"/>
    </source>
</evidence>
<dbReference type="EMBL" id="JACHOO010000003">
    <property type="protein sequence ID" value="MBB5752726.1"/>
    <property type="molecule type" value="Genomic_DNA"/>
</dbReference>
<feature type="binding site" evidence="15">
    <location>
        <begin position="34"/>
        <end position="36"/>
    </location>
    <ligand>
        <name>NADP(+)</name>
        <dbReference type="ChEBI" id="CHEBI:58349"/>
    </ligand>
</feature>
<dbReference type="PRINTS" id="PR00076">
    <property type="entry name" value="6PGDHDRGNASE"/>
</dbReference>
<comment type="catalytic activity">
    <reaction evidence="11 12 16">
        <text>6-phospho-D-gluconate + NADP(+) = D-ribulose 5-phosphate + CO2 + NADPH</text>
        <dbReference type="Rhea" id="RHEA:10116"/>
        <dbReference type="ChEBI" id="CHEBI:16526"/>
        <dbReference type="ChEBI" id="CHEBI:57783"/>
        <dbReference type="ChEBI" id="CHEBI:58121"/>
        <dbReference type="ChEBI" id="CHEBI:58349"/>
        <dbReference type="ChEBI" id="CHEBI:58759"/>
        <dbReference type="EC" id="1.1.1.44"/>
    </reaction>
</comment>
<dbReference type="InterPro" id="IPR036291">
    <property type="entry name" value="NAD(P)-bd_dom_sf"/>
</dbReference>
<evidence type="ECO:0000313" key="18">
    <source>
        <dbReference type="EMBL" id="MBB5752726.1"/>
    </source>
</evidence>
<feature type="binding site" description="in other chain" evidence="14">
    <location>
        <position position="290"/>
    </location>
    <ligand>
        <name>substrate</name>
        <note>ligand shared between dimeric partners</note>
    </ligand>
</feature>
<evidence type="ECO:0000256" key="13">
    <source>
        <dbReference type="PIRSR" id="PIRSR000109-1"/>
    </source>
</evidence>
<evidence type="ECO:0000256" key="4">
    <source>
        <dbReference type="ARBA" id="ARBA00011738"/>
    </source>
</evidence>
<keyword evidence="8 12" id="KW-0560">Oxidoreductase</keyword>
<feature type="binding site" evidence="14">
    <location>
        <position position="454"/>
    </location>
    <ligand>
        <name>substrate</name>
        <note>ligand shared between dimeric partners</note>
    </ligand>
</feature>
<reference evidence="18 19" key="1">
    <citation type="submission" date="2020-08" db="EMBL/GenBank/DDBJ databases">
        <title>Genomic Encyclopedia of Type Strains, Phase IV (KMG-IV): sequencing the most valuable type-strain genomes for metagenomic binning, comparative biology and taxonomic classification.</title>
        <authorList>
            <person name="Goeker M."/>
        </authorList>
    </citation>
    <scope>NUCLEOTIDE SEQUENCE [LARGE SCALE GENOMIC DNA]</scope>
    <source>
        <strain evidence="18 19">DSM 16268</strain>
    </source>
</reference>
<dbReference type="InterPro" id="IPR013328">
    <property type="entry name" value="6PGD_dom2"/>
</dbReference>
<feature type="binding site" description="in other chain" evidence="14">
    <location>
        <position position="105"/>
    </location>
    <ligand>
        <name>substrate</name>
        <note>ligand shared between dimeric partners</note>
    </ligand>
</feature>
<evidence type="ECO:0000256" key="3">
    <source>
        <dbReference type="ARBA" id="ARBA00008419"/>
    </source>
</evidence>
<feature type="binding site" evidence="15">
    <location>
        <begin position="77"/>
        <end position="79"/>
    </location>
    <ligand>
        <name>NADP(+)</name>
        <dbReference type="ChEBI" id="CHEBI:58349"/>
    </ligand>
</feature>
<comment type="similarity">
    <text evidence="3 12 16">Belongs to the 6-phosphogluconate dehydrogenase family.</text>
</comment>
<dbReference type="SMART" id="SM01350">
    <property type="entry name" value="6PGD"/>
    <property type="match status" value="1"/>
</dbReference>
<feature type="binding site" description="in other chain" evidence="14">
    <location>
        <position position="193"/>
    </location>
    <ligand>
        <name>substrate</name>
        <note>ligand shared between dimeric partners</note>
    </ligand>
</feature>
<feature type="binding site" description="in other chain" evidence="14">
    <location>
        <position position="263"/>
    </location>
    <ligand>
        <name>substrate</name>
        <note>ligand shared between dimeric partners</note>
    </ligand>
</feature>
<evidence type="ECO:0000256" key="11">
    <source>
        <dbReference type="ARBA" id="ARBA00048640"/>
    </source>
</evidence>
<dbReference type="PIRSF" id="PIRSF000109">
    <property type="entry name" value="6PGD"/>
    <property type="match status" value="1"/>
</dbReference>
<proteinExistence type="inferred from homology"/>
<dbReference type="PANTHER" id="PTHR11811">
    <property type="entry name" value="6-PHOSPHOGLUCONATE DEHYDROGENASE"/>
    <property type="match status" value="1"/>
</dbReference>
<evidence type="ECO:0000313" key="19">
    <source>
        <dbReference type="Proteomes" id="UP000523821"/>
    </source>
</evidence>
<evidence type="ECO:0000256" key="15">
    <source>
        <dbReference type="PIRSR" id="PIRSR000109-3"/>
    </source>
</evidence>
<feature type="domain" description="6-phosphogluconate dehydrogenase C-terminal" evidence="17">
    <location>
        <begin position="181"/>
        <end position="469"/>
    </location>
</feature>
<evidence type="ECO:0000256" key="8">
    <source>
        <dbReference type="ARBA" id="ARBA00023002"/>
    </source>
</evidence>
<feature type="binding site" description="in other chain" evidence="14">
    <location>
        <begin position="131"/>
        <end position="133"/>
    </location>
    <ligand>
        <name>substrate</name>
        <note>ligand shared between dimeric partners</note>
    </ligand>
</feature>
<feature type="active site" description="Proton donor" evidence="13">
    <location>
        <position position="192"/>
    </location>
</feature>
<dbReference type="FunFam" id="1.10.1040.10:FF:000032">
    <property type="entry name" value="6-phosphogluconate dehydrogenase, decarboxylating"/>
    <property type="match status" value="1"/>
</dbReference>
<evidence type="ECO:0000256" key="6">
    <source>
        <dbReference type="ARBA" id="ARBA00018193"/>
    </source>
</evidence>
<evidence type="ECO:0000256" key="12">
    <source>
        <dbReference type="PIRNR" id="PIRNR000109"/>
    </source>
</evidence>
<dbReference type="Pfam" id="PF03446">
    <property type="entry name" value="NAD_binding_2"/>
    <property type="match status" value="1"/>
</dbReference>
<dbReference type="Gene3D" id="1.10.1040.10">
    <property type="entry name" value="N-(1-d-carboxylethyl)-l-norvaline Dehydrogenase, domain 2"/>
    <property type="match status" value="1"/>
</dbReference>
<dbReference type="Gene3D" id="1.20.5.320">
    <property type="entry name" value="6-Phosphogluconate Dehydrogenase, domain 3"/>
    <property type="match status" value="1"/>
</dbReference>
<evidence type="ECO:0000256" key="9">
    <source>
        <dbReference type="ARBA" id="ARBA00023064"/>
    </source>
</evidence>
<dbReference type="GO" id="GO:0004616">
    <property type="term" value="F:phosphogluconate dehydrogenase (decarboxylating) activity"/>
    <property type="evidence" value="ECO:0007669"/>
    <property type="project" value="UniProtKB-EC"/>
</dbReference>
<feature type="binding site" description="in other chain" evidence="14">
    <location>
        <begin position="188"/>
        <end position="189"/>
    </location>
    <ligand>
        <name>substrate</name>
        <note>ligand shared between dimeric partners</note>
    </ligand>
</feature>
<evidence type="ECO:0000256" key="16">
    <source>
        <dbReference type="RuleBase" id="RU000485"/>
    </source>
</evidence>
<dbReference type="Proteomes" id="UP000523821">
    <property type="component" value="Unassembled WGS sequence"/>
</dbReference>
<dbReference type="InterPro" id="IPR006113">
    <property type="entry name" value="6PGDH_Gnd/GntZ"/>
</dbReference>
<keyword evidence="9 16" id="KW-0311">Gluconate utilization</keyword>
<dbReference type="AlphaFoldDB" id="A0A7W9FKI9"/>
<comment type="subunit">
    <text evidence="4 12">Homodimer.</text>
</comment>
<dbReference type="GO" id="GO:0050661">
    <property type="term" value="F:NADP binding"/>
    <property type="evidence" value="ECO:0007669"/>
    <property type="project" value="InterPro"/>
</dbReference>
<dbReference type="SUPFAM" id="SSF48179">
    <property type="entry name" value="6-phosphogluconate dehydrogenase C-terminal domain-like"/>
    <property type="match status" value="1"/>
</dbReference>
<name>A0A7W9FKI9_9HYPH</name>
<dbReference type="NCBIfam" id="NF006765">
    <property type="entry name" value="PRK09287.1"/>
    <property type="match status" value="1"/>
</dbReference>
<dbReference type="InterPro" id="IPR006184">
    <property type="entry name" value="6PGdom_BS"/>
</dbReference>
<comment type="pathway">
    <text evidence="2 12 16">Carbohydrate degradation; pentose phosphate pathway; D-ribulose 5-phosphate from D-glucose 6-phosphate (oxidative stage): step 3/3.</text>
</comment>
<gene>
    <name evidence="18" type="ORF">GGQ63_001780</name>
</gene>
<keyword evidence="19" id="KW-1185">Reference proteome</keyword>
<feature type="active site" description="Proton acceptor" evidence="13">
    <location>
        <position position="185"/>
    </location>
</feature>
<evidence type="ECO:0000256" key="7">
    <source>
        <dbReference type="ARBA" id="ARBA00022857"/>
    </source>
</evidence>
<dbReference type="InterPro" id="IPR006183">
    <property type="entry name" value="Pgluconate_DH"/>
</dbReference>
<comment type="caution">
    <text evidence="18">The sequence shown here is derived from an EMBL/GenBank/DDBJ whole genome shotgun (WGS) entry which is preliminary data.</text>
</comment>
<dbReference type="InterPro" id="IPR006115">
    <property type="entry name" value="6PGDH_NADP-bd"/>
</dbReference>
<feature type="binding site" evidence="15">
    <location>
        <position position="105"/>
    </location>
    <ligand>
        <name>NADP(+)</name>
        <dbReference type="ChEBI" id="CHEBI:58349"/>
    </ligand>
</feature>
<dbReference type="EC" id="1.1.1.44" evidence="5 12"/>
<sequence length="469" mass="49730">MTKQADIAVIGMAVMGRNLALNMAEKGFTVAIYNRTVERVDEVIAEAGPLAERLIPCRALEHLRDLVKPARPILMMVKAGPAVDETIETLAPHLDAGDILIDAGNANFRDTVRREKHVRSLGLQFLGIGVSGGEEGARHGPSIMSGGAREAYDRIAPVLTAISARFQGTPCSAYMGPDGAGHFVKTIHNGIEYADMQMIAEIYGLLRYGHGLAPAAIADVFERWSSGPLDSYLIEITARALRATDAETGGPLVDVIVDSAGQKGTGRWSAIEALDLGVPASAIVAAVDARGISALRALRAKIVARFGAEPASRGTATDAVIADYEKALIGGKILAYAQGFSVLNAASAEHKWNLPLAEVARIWRAGCIIRSAFLDRIAAAYDRTADLETILLDPGLSDLMADCLPAMRKVVGEAALEGRPLPALSAGLAYLHALAQARTTADLTQAQRDIFGAHGFERTDKPGSFHGAW</sequence>
<dbReference type="FunFam" id="3.40.50.720:FF:000007">
    <property type="entry name" value="6-phosphogluconate dehydrogenase, decarboxylating"/>
    <property type="match status" value="1"/>
</dbReference>
<evidence type="ECO:0000259" key="17">
    <source>
        <dbReference type="SMART" id="SM01350"/>
    </source>
</evidence>